<keyword evidence="2" id="KW-1185">Reference proteome</keyword>
<dbReference type="Proteomes" id="UP001607303">
    <property type="component" value="Unassembled WGS sequence"/>
</dbReference>
<dbReference type="AlphaFoldDB" id="A0ABD2BUN8"/>
<name>A0ABD2BUN8_VESMC</name>
<accession>A0ABD2BUN8</accession>
<evidence type="ECO:0000313" key="2">
    <source>
        <dbReference type="Proteomes" id="UP001607303"/>
    </source>
</evidence>
<proteinExistence type="predicted"/>
<organism evidence="1 2">
    <name type="scientific">Vespula maculifrons</name>
    <name type="common">Eastern yellow jacket</name>
    <name type="synonym">Wasp</name>
    <dbReference type="NCBI Taxonomy" id="7453"/>
    <lineage>
        <taxon>Eukaryota</taxon>
        <taxon>Metazoa</taxon>
        <taxon>Ecdysozoa</taxon>
        <taxon>Arthropoda</taxon>
        <taxon>Hexapoda</taxon>
        <taxon>Insecta</taxon>
        <taxon>Pterygota</taxon>
        <taxon>Neoptera</taxon>
        <taxon>Endopterygota</taxon>
        <taxon>Hymenoptera</taxon>
        <taxon>Apocrita</taxon>
        <taxon>Aculeata</taxon>
        <taxon>Vespoidea</taxon>
        <taxon>Vespidae</taxon>
        <taxon>Vespinae</taxon>
        <taxon>Vespula</taxon>
    </lineage>
</organism>
<dbReference type="EMBL" id="JAYRBN010000066">
    <property type="protein sequence ID" value="KAL2736490.1"/>
    <property type="molecule type" value="Genomic_DNA"/>
</dbReference>
<comment type="caution">
    <text evidence="1">The sequence shown here is derived from an EMBL/GenBank/DDBJ whole genome shotgun (WGS) entry which is preliminary data.</text>
</comment>
<evidence type="ECO:0000313" key="1">
    <source>
        <dbReference type="EMBL" id="KAL2736490.1"/>
    </source>
</evidence>
<sequence length="76" mass="9356">MERKRETFLPFEEWERNGRRWRTNRKVEHPGEHSVPSVVGETTMAEFRRSDFKQDVEQAWRTHRSYFPTLESFQEV</sequence>
<gene>
    <name evidence="1" type="ORF">V1477_012999</name>
</gene>
<reference evidence="1 2" key="1">
    <citation type="journal article" date="2024" name="Ann. Entomol. Soc. Am.">
        <title>Genomic analyses of the southern and eastern yellowjacket wasps (Hymenoptera: Vespidae) reveal evolutionary signatures of social life.</title>
        <authorList>
            <person name="Catto M.A."/>
            <person name="Caine P.B."/>
            <person name="Orr S.E."/>
            <person name="Hunt B.G."/>
            <person name="Goodisman M.A.D."/>
        </authorList>
    </citation>
    <scope>NUCLEOTIDE SEQUENCE [LARGE SCALE GENOMIC DNA]</scope>
    <source>
        <strain evidence="1">232</strain>
        <tissue evidence="1">Head and thorax</tissue>
    </source>
</reference>
<protein>
    <submittedName>
        <fullName evidence="1">Uncharacterized protein</fullName>
    </submittedName>
</protein>